<dbReference type="WBParaSite" id="ES5_v2.g18549.t1">
    <property type="protein sequence ID" value="ES5_v2.g18549.t1"/>
    <property type="gene ID" value="ES5_v2.g18549"/>
</dbReference>
<organism evidence="1 2">
    <name type="scientific">Panagrolaimus sp. ES5</name>
    <dbReference type="NCBI Taxonomy" id="591445"/>
    <lineage>
        <taxon>Eukaryota</taxon>
        <taxon>Metazoa</taxon>
        <taxon>Ecdysozoa</taxon>
        <taxon>Nematoda</taxon>
        <taxon>Chromadorea</taxon>
        <taxon>Rhabditida</taxon>
        <taxon>Tylenchina</taxon>
        <taxon>Panagrolaimomorpha</taxon>
        <taxon>Panagrolaimoidea</taxon>
        <taxon>Panagrolaimidae</taxon>
        <taxon>Panagrolaimus</taxon>
    </lineage>
</organism>
<protein>
    <submittedName>
        <fullName evidence="2">Sushi domain-containing protein</fullName>
    </submittedName>
</protein>
<evidence type="ECO:0000313" key="2">
    <source>
        <dbReference type="WBParaSite" id="ES5_v2.g18549.t1"/>
    </source>
</evidence>
<proteinExistence type="predicted"/>
<accession>A0AC34FMG7</accession>
<evidence type="ECO:0000313" key="1">
    <source>
        <dbReference type="Proteomes" id="UP000887579"/>
    </source>
</evidence>
<name>A0AC34FMG7_9BILA</name>
<sequence>MPEMLTDNNPCLQAPSRPIEGELQFSTMSTTGPWSAGTTAQLICKLPYISQGETKSICINGMFSPLGQCILPEPPITGESNQAIIMPQENNPMIQQ</sequence>
<reference evidence="2" key="1">
    <citation type="submission" date="2022-11" db="UniProtKB">
        <authorList>
            <consortium name="WormBaseParasite"/>
        </authorList>
    </citation>
    <scope>IDENTIFICATION</scope>
</reference>
<dbReference type="Proteomes" id="UP000887579">
    <property type="component" value="Unplaced"/>
</dbReference>